<evidence type="ECO:0000313" key="8">
    <source>
        <dbReference type="Proteomes" id="UP000824262"/>
    </source>
</evidence>
<dbReference type="CDD" id="cd07995">
    <property type="entry name" value="TPK"/>
    <property type="match status" value="1"/>
</dbReference>
<dbReference type="Pfam" id="PF04265">
    <property type="entry name" value="TPK_B1_binding"/>
    <property type="match status" value="1"/>
</dbReference>
<dbReference type="GO" id="GO:0006772">
    <property type="term" value="P:thiamine metabolic process"/>
    <property type="evidence" value="ECO:0007669"/>
    <property type="project" value="UniProtKB-UniRule"/>
</dbReference>
<dbReference type="SUPFAM" id="SSF63999">
    <property type="entry name" value="Thiamin pyrophosphokinase, catalytic domain"/>
    <property type="match status" value="1"/>
</dbReference>
<dbReference type="Proteomes" id="UP000824262">
    <property type="component" value="Unassembled WGS sequence"/>
</dbReference>
<keyword evidence="1 7" id="KW-0808">Transferase</keyword>
<sequence length="217" mass="23169">MSDCYIVCAAAMSAGRFTPRGGDYIIAADAGVKHLERLGARPDLIVGDFDSLGHVPVFPNIEVCPVEKDDTDSMIALKHALTLGFGRIFLFGALGGRRLDHTLANIQALAYARAHGAECFLFGEGCALTAISDGDALRFDGRYSGDFSAFCHGPDASGVTERGLYYSLDGAELTSFFPLGVSNSFTGAPAEISVRRGTLIVYWRDNPDLPLPERGSV</sequence>
<dbReference type="InterPro" id="IPR007373">
    <property type="entry name" value="Thiamin_PyroPKinase_B1-bd"/>
</dbReference>
<dbReference type="PANTHER" id="PTHR41299:SF1">
    <property type="entry name" value="THIAMINE PYROPHOSPHOKINASE"/>
    <property type="match status" value="1"/>
</dbReference>
<comment type="caution">
    <text evidence="7">The sequence shown here is derived from an EMBL/GenBank/DDBJ whole genome shotgun (WGS) entry which is preliminary data.</text>
</comment>
<evidence type="ECO:0000256" key="5">
    <source>
        <dbReference type="NCBIfam" id="TIGR01378"/>
    </source>
</evidence>
<dbReference type="InterPro" id="IPR006282">
    <property type="entry name" value="Thi_PPkinase"/>
</dbReference>
<dbReference type="SMART" id="SM00983">
    <property type="entry name" value="TPK_B1_binding"/>
    <property type="match status" value="1"/>
</dbReference>
<gene>
    <name evidence="7" type="ORF">IAB77_00045</name>
</gene>
<dbReference type="Gene3D" id="3.40.50.10240">
    <property type="entry name" value="Thiamin pyrophosphokinase, catalytic domain"/>
    <property type="match status" value="1"/>
</dbReference>
<dbReference type="GO" id="GO:0009229">
    <property type="term" value="P:thiamine diphosphate biosynthetic process"/>
    <property type="evidence" value="ECO:0007669"/>
    <property type="project" value="InterPro"/>
</dbReference>
<evidence type="ECO:0000256" key="4">
    <source>
        <dbReference type="ARBA" id="ARBA00022840"/>
    </source>
</evidence>
<organism evidence="7 8">
    <name type="scientific">Candidatus Scatomorpha intestinavium</name>
    <dbReference type="NCBI Taxonomy" id="2840922"/>
    <lineage>
        <taxon>Bacteria</taxon>
        <taxon>Bacillati</taxon>
        <taxon>Bacillota</taxon>
        <taxon>Clostridia</taxon>
        <taxon>Eubacteriales</taxon>
        <taxon>Candidatus Scatomorpha</taxon>
    </lineage>
</organism>
<dbReference type="InterPro" id="IPR007371">
    <property type="entry name" value="TPK_catalytic"/>
</dbReference>
<proteinExistence type="predicted"/>
<dbReference type="EMBL" id="DVGA01000001">
    <property type="protein sequence ID" value="HIQ77630.1"/>
    <property type="molecule type" value="Genomic_DNA"/>
</dbReference>
<dbReference type="InterPro" id="IPR053149">
    <property type="entry name" value="TPK"/>
</dbReference>
<accession>A0A9D1CSR3</accession>
<evidence type="ECO:0000313" key="7">
    <source>
        <dbReference type="EMBL" id="HIQ77630.1"/>
    </source>
</evidence>
<dbReference type="NCBIfam" id="TIGR01378">
    <property type="entry name" value="thi_PPkinase"/>
    <property type="match status" value="1"/>
</dbReference>
<keyword evidence="2" id="KW-0547">Nucleotide-binding</keyword>
<dbReference type="PANTHER" id="PTHR41299">
    <property type="entry name" value="THIAMINE PYROPHOSPHOKINASE"/>
    <property type="match status" value="1"/>
</dbReference>
<dbReference type="EC" id="2.7.6.2" evidence="5"/>
<dbReference type="InterPro" id="IPR036759">
    <property type="entry name" value="TPK_catalytic_sf"/>
</dbReference>
<dbReference type="GO" id="GO:0005524">
    <property type="term" value="F:ATP binding"/>
    <property type="evidence" value="ECO:0007669"/>
    <property type="project" value="UniProtKB-KW"/>
</dbReference>
<reference evidence="7" key="1">
    <citation type="submission" date="2020-10" db="EMBL/GenBank/DDBJ databases">
        <authorList>
            <person name="Gilroy R."/>
        </authorList>
    </citation>
    <scope>NUCLEOTIDE SEQUENCE</scope>
    <source>
        <strain evidence="7">ChiBcolR7-354</strain>
    </source>
</reference>
<evidence type="ECO:0000256" key="1">
    <source>
        <dbReference type="ARBA" id="ARBA00022679"/>
    </source>
</evidence>
<dbReference type="AlphaFoldDB" id="A0A9D1CSR3"/>
<dbReference type="GO" id="GO:0016301">
    <property type="term" value="F:kinase activity"/>
    <property type="evidence" value="ECO:0007669"/>
    <property type="project" value="UniProtKB-KW"/>
</dbReference>
<name>A0A9D1CSR3_9FIRM</name>
<evidence type="ECO:0000259" key="6">
    <source>
        <dbReference type="SMART" id="SM00983"/>
    </source>
</evidence>
<reference evidence="7" key="2">
    <citation type="journal article" date="2021" name="PeerJ">
        <title>Extensive microbial diversity within the chicken gut microbiome revealed by metagenomics and culture.</title>
        <authorList>
            <person name="Gilroy R."/>
            <person name="Ravi A."/>
            <person name="Getino M."/>
            <person name="Pursley I."/>
            <person name="Horton D.L."/>
            <person name="Alikhan N.F."/>
            <person name="Baker D."/>
            <person name="Gharbi K."/>
            <person name="Hall N."/>
            <person name="Watson M."/>
            <person name="Adriaenssens E.M."/>
            <person name="Foster-Nyarko E."/>
            <person name="Jarju S."/>
            <person name="Secka A."/>
            <person name="Antonio M."/>
            <person name="Oren A."/>
            <person name="Chaudhuri R.R."/>
            <person name="La Ragione R."/>
            <person name="Hildebrand F."/>
            <person name="Pallen M.J."/>
        </authorList>
    </citation>
    <scope>NUCLEOTIDE SEQUENCE</scope>
    <source>
        <strain evidence="7">ChiBcolR7-354</strain>
    </source>
</reference>
<keyword evidence="3" id="KW-0418">Kinase</keyword>
<dbReference type="GO" id="GO:0030975">
    <property type="term" value="F:thiamine binding"/>
    <property type="evidence" value="ECO:0007669"/>
    <property type="project" value="InterPro"/>
</dbReference>
<dbReference type="GO" id="GO:0004788">
    <property type="term" value="F:thiamine diphosphokinase activity"/>
    <property type="evidence" value="ECO:0007669"/>
    <property type="project" value="UniProtKB-UniRule"/>
</dbReference>
<keyword evidence="4" id="KW-0067">ATP-binding</keyword>
<evidence type="ECO:0000256" key="3">
    <source>
        <dbReference type="ARBA" id="ARBA00022777"/>
    </source>
</evidence>
<protein>
    <recommendedName>
        <fullName evidence="5">Thiamine diphosphokinase</fullName>
        <ecNumber evidence="5">2.7.6.2</ecNumber>
    </recommendedName>
</protein>
<evidence type="ECO:0000256" key="2">
    <source>
        <dbReference type="ARBA" id="ARBA00022741"/>
    </source>
</evidence>
<feature type="domain" description="Thiamin pyrophosphokinase thiamin-binding" evidence="6">
    <location>
        <begin position="134"/>
        <end position="200"/>
    </location>
</feature>
<dbReference type="Pfam" id="PF04263">
    <property type="entry name" value="TPK_catalytic"/>
    <property type="match status" value="1"/>
</dbReference>